<dbReference type="eggNOG" id="COG1545">
    <property type="taxonomic scope" value="Bacteria"/>
</dbReference>
<dbReference type="STRING" id="1280949.HAD_09995"/>
<keyword evidence="3" id="KW-1185">Reference proteome</keyword>
<dbReference type="SUPFAM" id="SSF50249">
    <property type="entry name" value="Nucleic acid-binding proteins"/>
    <property type="match status" value="1"/>
</dbReference>
<proteinExistence type="predicted"/>
<reference evidence="2 3" key="1">
    <citation type="journal article" date="2014" name="Antonie Van Leeuwenhoek">
        <title>Hyphomonas beringensis sp. nov. and Hyphomonas chukchiensis sp. nov., isolated from surface seawater of the Bering Sea and Chukchi Sea.</title>
        <authorList>
            <person name="Li C."/>
            <person name="Lai Q."/>
            <person name="Li G."/>
            <person name="Dong C."/>
            <person name="Wang J."/>
            <person name="Liao Y."/>
            <person name="Shao Z."/>
        </authorList>
    </citation>
    <scope>NUCLEOTIDE SEQUENCE [LARGE SCALE GENOMIC DNA]</scope>
    <source>
        <strain evidence="2 3">MHS-3</strain>
    </source>
</reference>
<dbReference type="PANTHER" id="PTHR34075">
    <property type="entry name" value="BLR3430 PROTEIN"/>
    <property type="match status" value="1"/>
</dbReference>
<evidence type="ECO:0000313" key="3">
    <source>
        <dbReference type="Proteomes" id="UP000027446"/>
    </source>
</evidence>
<gene>
    <name evidence="2" type="ORF">HAD_09995</name>
</gene>
<dbReference type="PANTHER" id="PTHR34075:SF5">
    <property type="entry name" value="BLR3430 PROTEIN"/>
    <property type="match status" value="1"/>
</dbReference>
<dbReference type="EMBL" id="ARYH01000001">
    <property type="protein sequence ID" value="KCZ86010.1"/>
    <property type="molecule type" value="Genomic_DNA"/>
</dbReference>
<evidence type="ECO:0000313" key="2">
    <source>
        <dbReference type="EMBL" id="KCZ86010.1"/>
    </source>
</evidence>
<protein>
    <recommendedName>
        <fullName evidence="1">ChsH2 C-terminal OB-fold domain-containing protein</fullName>
    </recommendedName>
</protein>
<dbReference type="AlphaFoldDB" id="A0A069E6T6"/>
<name>A0A069E6T6_9PROT</name>
<dbReference type="Pfam" id="PF01796">
    <property type="entry name" value="OB_ChsH2_C"/>
    <property type="match status" value="1"/>
</dbReference>
<dbReference type="RefSeq" id="WP_206741251.1">
    <property type="nucleotide sequence ID" value="NZ_ARYH01000001.1"/>
</dbReference>
<evidence type="ECO:0000259" key="1">
    <source>
        <dbReference type="Pfam" id="PF01796"/>
    </source>
</evidence>
<comment type="caution">
    <text evidence="2">The sequence shown here is derived from an EMBL/GenBank/DDBJ whole genome shotgun (WGS) entry which is preliminary data.</text>
</comment>
<organism evidence="2 3">
    <name type="scientific">Hyphomonas adhaerens MHS-3</name>
    <dbReference type="NCBI Taxonomy" id="1280949"/>
    <lineage>
        <taxon>Bacteria</taxon>
        <taxon>Pseudomonadati</taxon>
        <taxon>Pseudomonadota</taxon>
        <taxon>Alphaproteobacteria</taxon>
        <taxon>Hyphomonadales</taxon>
        <taxon>Hyphomonadaceae</taxon>
        <taxon>Hyphomonas</taxon>
    </lineage>
</organism>
<dbReference type="PATRIC" id="fig|1280949.3.peg.2046"/>
<dbReference type="InterPro" id="IPR012340">
    <property type="entry name" value="NA-bd_OB-fold"/>
</dbReference>
<dbReference type="InterPro" id="IPR052513">
    <property type="entry name" value="Thioester_dehydratase-like"/>
</dbReference>
<feature type="domain" description="ChsH2 C-terminal OB-fold" evidence="1">
    <location>
        <begin position="50"/>
        <end position="109"/>
    </location>
</feature>
<accession>A0A069E6T6</accession>
<dbReference type="InterPro" id="IPR002878">
    <property type="entry name" value="ChsH2_C"/>
</dbReference>
<sequence length="130" mass="14588">MTQTMESPVTTYQNYLNAGSFRLQKSAETGKYIFFPRVAEPLTGCTDLTWEEVEGKGTVYSYTFFHSRPPKPPYNVCLIDLDEGVRLMSRVEGVEPGTLKIGMRVKARVLQTDEDAVIVFDPLVSEEDAA</sequence>
<dbReference type="Proteomes" id="UP000027446">
    <property type="component" value="Unassembled WGS sequence"/>
</dbReference>